<evidence type="ECO:0000313" key="2">
    <source>
        <dbReference type="Proteomes" id="UP000092154"/>
    </source>
</evidence>
<accession>A0A1B7MLT9</accession>
<dbReference type="EMBL" id="KV448749">
    <property type="protein sequence ID" value="OAX33552.1"/>
    <property type="molecule type" value="Genomic_DNA"/>
</dbReference>
<dbReference type="AlphaFoldDB" id="A0A1B7MLT9"/>
<keyword evidence="2" id="KW-1185">Reference proteome</keyword>
<feature type="non-terminal residue" evidence="1">
    <location>
        <position position="56"/>
    </location>
</feature>
<evidence type="ECO:0000313" key="1">
    <source>
        <dbReference type="EMBL" id="OAX33552.1"/>
    </source>
</evidence>
<gene>
    <name evidence="1" type="ORF">K503DRAFT_775485</name>
</gene>
<protein>
    <submittedName>
        <fullName evidence="1">Uncharacterized protein</fullName>
    </submittedName>
</protein>
<dbReference type="Proteomes" id="UP000092154">
    <property type="component" value="Unassembled WGS sequence"/>
</dbReference>
<dbReference type="InParanoid" id="A0A1B7MLT9"/>
<organism evidence="1 2">
    <name type="scientific">Rhizopogon vinicolor AM-OR11-026</name>
    <dbReference type="NCBI Taxonomy" id="1314800"/>
    <lineage>
        <taxon>Eukaryota</taxon>
        <taxon>Fungi</taxon>
        <taxon>Dikarya</taxon>
        <taxon>Basidiomycota</taxon>
        <taxon>Agaricomycotina</taxon>
        <taxon>Agaricomycetes</taxon>
        <taxon>Agaricomycetidae</taxon>
        <taxon>Boletales</taxon>
        <taxon>Suillineae</taxon>
        <taxon>Rhizopogonaceae</taxon>
        <taxon>Rhizopogon</taxon>
    </lineage>
</organism>
<name>A0A1B7MLT9_9AGAM</name>
<sequence>MMALLAVPDFSTLRTTTSLDLSTIILLDELPDLLDNIRFISVHYTTIYHDSFFGRS</sequence>
<reference evidence="1 2" key="1">
    <citation type="submission" date="2016-06" db="EMBL/GenBank/DDBJ databases">
        <title>Comparative genomics of the ectomycorrhizal sister species Rhizopogon vinicolor and Rhizopogon vesiculosus (Basidiomycota: Boletales) reveals a divergence of the mating type B locus.</title>
        <authorList>
            <consortium name="DOE Joint Genome Institute"/>
            <person name="Mujic A.B."/>
            <person name="Kuo A."/>
            <person name="Tritt A."/>
            <person name="Lipzen A."/>
            <person name="Chen C."/>
            <person name="Johnson J."/>
            <person name="Sharma A."/>
            <person name="Barry K."/>
            <person name="Grigoriev I.V."/>
            <person name="Spatafora J.W."/>
        </authorList>
    </citation>
    <scope>NUCLEOTIDE SEQUENCE [LARGE SCALE GENOMIC DNA]</scope>
    <source>
        <strain evidence="1 2">AM-OR11-026</strain>
    </source>
</reference>
<proteinExistence type="predicted"/>